<proteinExistence type="predicted"/>
<dbReference type="EMBL" id="FQUQ01000004">
    <property type="protein sequence ID" value="SHG15879.1"/>
    <property type="molecule type" value="Genomic_DNA"/>
</dbReference>
<keyword evidence="2" id="KW-1185">Reference proteome</keyword>
<reference evidence="2" key="1">
    <citation type="submission" date="2016-11" db="EMBL/GenBank/DDBJ databases">
        <authorList>
            <person name="Varghese N."/>
            <person name="Submissions S."/>
        </authorList>
    </citation>
    <scope>NUCLEOTIDE SEQUENCE [LARGE SCALE GENOMIC DNA]</scope>
    <source>
        <strain evidence="2">DSM 16990</strain>
    </source>
</reference>
<evidence type="ECO:0000313" key="1">
    <source>
        <dbReference type="EMBL" id="SHG15879.1"/>
    </source>
</evidence>
<evidence type="ECO:0008006" key="3">
    <source>
        <dbReference type="Google" id="ProtNLM"/>
    </source>
</evidence>
<dbReference type="PANTHER" id="PTHR38567:SF1">
    <property type="entry name" value="DUF4291 DOMAIN-CONTAINING PROTEIN"/>
    <property type="match status" value="1"/>
</dbReference>
<dbReference type="OrthoDB" id="65842at2"/>
<accession>A0A1M5HIT3</accession>
<evidence type="ECO:0000313" key="2">
    <source>
        <dbReference type="Proteomes" id="UP000184287"/>
    </source>
</evidence>
<organism evidence="1 2">
    <name type="scientific">Pedobacter caeni</name>
    <dbReference type="NCBI Taxonomy" id="288992"/>
    <lineage>
        <taxon>Bacteria</taxon>
        <taxon>Pseudomonadati</taxon>
        <taxon>Bacteroidota</taxon>
        <taxon>Sphingobacteriia</taxon>
        <taxon>Sphingobacteriales</taxon>
        <taxon>Sphingobacteriaceae</taxon>
        <taxon>Pedobacter</taxon>
    </lineage>
</organism>
<dbReference type="RefSeq" id="WP_073233407.1">
    <property type="nucleotide sequence ID" value="NZ_FQUQ01000004.1"/>
</dbReference>
<dbReference type="Proteomes" id="UP000184287">
    <property type="component" value="Unassembled WGS sequence"/>
</dbReference>
<dbReference type="STRING" id="288992.SAMN04488522_104682"/>
<dbReference type="InterPro" id="IPR025633">
    <property type="entry name" value="DUF4291"/>
</dbReference>
<gene>
    <name evidence="1" type="ORF">SAMN04488522_104682</name>
</gene>
<dbReference type="Pfam" id="PF14124">
    <property type="entry name" value="DUF4291"/>
    <property type="match status" value="1"/>
</dbReference>
<dbReference type="PANTHER" id="PTHR38567">
    <property type="entry name" value="DUF4291 DOMAIN-CONTAINING PROTEIN"/>
    <property type="match status" value="1"/>
</dbReference>
<name>A0A1M5HIT3_9SPHI</name>
<protein>
    <recommendedName>
        <fullName evidence="3">DUF4291 domain-containing protein</fullName>
    </recommendedName>
</protein>
<dbReference type="AlphaFoldDB" id="A0A1M5HIT3"/>
<sequence length="197" mass="22866">MNERIIRALSDEQTITVYQAYRRDIAETAVAAQTFISPPFKKERMTWIKPSFLWMMYRSGWATKEHQEHILAVKIKRSGFEWALENACLSHFEAGIHTSHEDWKEKLSASPVRVQWDPEKDIFLNALAYRSIQIGLSSIAVDKYCEDWIVQIEDITEYSKSIHQLIKAHKVDEAEKLLPKEQIYALPDSIALNVKSS</sequence>